<protein>
    <submittedName>
        <fullName evidence="1">Uncharacterized protein</fullName>
    </submittedName>
</protein>
<reference evidence="1 2" key="1">
    <citation type="journal article" date="2008" name="PLoS Genet.">
        <title>Genomic islands in the pathogenic filamentous fungus Aspergillus fumigatus.</title>
        <authorList>
            <person name="Fedorova N.D."/>
            <person name="Khaldi N."/>
            <person name="Joardar V.S."/>
            <person name="Maiti R."/>
            <person name="Amedeo P."/>
            <person name="Anderson M.J."/>
            <person name="Crabtree J."/>
            <person name="Silva J.C."/>
            <person name="Badger J.H."/>
            <person name="Albarraq A."/>
            <person name="Angiuoli S."/>
            <person name="Bussey H."/>
            <person name="Bowyer P."/>
            <person name="Cotty P.J."/>
            <person name="Dyer P.S."/>
            <person name="Egan A."/>
            <person name="Galens K."/>
            <person name="Fraser-Liggett C.M."/>
            <person name="Haas B.J."/>
            <person name="Inman J.M."/>
            <person name="Kent R."/>
            <person name="Lemieux S."/>
            <person name="Malavazi I."/>
            <person name="Orvis J."/>
            <person name="Roemer T."/>
            <person name="Ronning C.M."/>
            <person name="Sundaram J.P."/>
            <person name="Sutton G."/>
            <person name="Turner G."/>
            <person name="Venter J.C."/>
            <person name="White O.R."/>
            <person name="Whitty B.R."/>
            <person name="Youngman P."/>
            <person name="Wolfe K.H."/>
            <person name="Goldman G.H."/>
            <person name="Wortman J.R."/>
            <person name="Jiang B."/>
            <person name="Denning D.W."/>
            <person name="Nierman W.C."/>
        </authorList>
    </citation>
    <scope>NUCLEOTIDE SEQUENCE [LARGE SCALE GENOMIC DNA]</scope>
    <source>
        <strain evidence="2">ATCC 1007 / CBS 513.65 / DSM 816 / NCTC 3887 / NRRL 1</strain>
    </source>
</reference>
<dbReference type="GeneID" id="4701976"/>
<sequence length="55" mass="6216">MEDFNSETDSDYTSYWRDWCGRGDCGLGVEDEGTGQRLRTVLLQVNLGDNGHCGW</sequence>
<proteinExistence type="predicted"/>
<dbReference type="VEuPathDB" id="FungiDB:ACLA_025550"/>
<gene>
    <name evidence="1" type="ORF">ACLA_025550</name>
</gene>
<dbReference type="KEGG" id="act:ACLA_025550"/>
<dbReference type="RefSeq" id="XP_001269264.1">
    <property type="nucleotide sequence ID" value="XM_001269263.1"/>
</dbReference>
<dbReference type="OrthoDB" id="4368939at2759"/>
<organism evidence="1 2">
    <name type="scientific">Aspergillus clavatus (strain ATCC 1007 / CBS 513.65 / DSM 816 / NCTC 3887 / NRRL 1 / QM 1276 / 107)</name>
    <dbReference type="NCBI Taxonomy" id="344612"/>
    <lineage>
        <taxon>Eukaryota</taxon>
        <taxon>Fungi</taxon>
        <taxon>Dikarya</taxon>
        <taxon>Ascomycota</taxon>
        <taxon>Pezizomycotina</taxon>
        <taxon>Eurotiomycetes</taxon>
        <taxon>Eurotiomycetidae</taxon>
        <taxon>Eurotiales</taxon>
        <taxon>Aspergillaceae</taxon>
        <taxon>Aspergillus</taxon>
        <taxon>Aspergillus subgen. Fumigati</taxon>
    </lineage>
</organism>
<dbReference type="AlphaFoldDB" id="A1CQB7"/>
<dbReference type="EMBL" id="DS027059">
    <property type="protein sequence ID" value="EAW07838.1"/>
    <property type="molecule type" value="Genomic_DNA"/>
</dbReference>
<dbReference type="Proteomes" id="UP000006701">
    <property type="component" value="Unassembled WGS sequence"/>
</dbReference>
<dbReference type="HOGENOM" id="CLU_3031931_0_0_1"/>
<evidence type="ECO:0000313" key="1">
    <source>
        <dbReference type="EMBL" id="EAW07838.1"/>
    </source>
</evidence>
<accession>A1CQB7</accession>
<name>A1CQB7_ASPCL</name>
<evidence type="ECO:0000313" key="2">
    <source>
        <dbReference type="Proteomes" id="UP000006701"/>
    </source>
</evidence>
<keyword evidence="2" id="KW-1185">Reference proteome</keyword>